<feature type="active site" evidence="9">
    <location>
        <position position="182"/>
    </location>
</feature>
<dbReference type="Pfam" id="PF00288">
    <property type="entry name" value="GHMP_kinases_N"/>
    <property type="match status" value="1"/>
</dbReference>
<dbReference type="HAMAP" id="MF_00061">
    <property type="entry name" value="IspE"/>
    <property type="match status" value="1"/>
</dbReference>
<reference evidence="12 13" key="1">
    <citation type="journal article" date="2018" name="Syst. Appl. Microbiol.">
        <title>Corynebacterium heidelbergense sp. nov., isolated from the preen glands of Egyptian geese (Alopochen aegyptiacus).</title>
        <authorList>
            <person name="Braun M.S."/>
            <person name="Wang E."/>
            <person name="Zimmermann S."/>
            <person name="Wink M."/>
        </authorList>
    </citation>
    <scope>NUCLEOTIDE SEQUENCE [LARGE SCALE GENOMIC DNA]</scope>
    <source>
        <strain evidence="12 13">DSM 104638</strain>
    </source>
</reference>
<dbReference type="Gene3D" id="3.30.230.10">
    <property type="match status" value="1"/>
</dbReference>
<dbReference type="InterPro" id="IPR036554">
    <property type="entry name" value="GHMP_kinase_C_sf"/>
</dbReference>
<evidence type="ECO:0000256" key="2">
    <source>
        <dbReference type="ARBA" id="ARBA00012052"/>
    </source>
</evidence>
<keyword evidence="6 9" id="KW-0418">Kinase</keyword>
<dbReference type="GO" id="GO:0019288">
    <property type="term" value="P:isopentenyl diphosphate biosynthetic process, methylerythritol 4-phosphate pathway"/>
    <property type="evidence" value="ECO:0007669"/>
    <property type="project" value="UniProtKB-UniRule"/>
</dbReference>
<keyword evidence="5 9" id="KW-0547">Nucleotide-binding</keyword>
<evidence type="ECO:0000256" key="8">
    <source>
        <dbReference type="ARBA" id="ARBA00032554"/>
    </source>
</evidence>
<dbReference type="AlphaFoldDB" id="A0A364VAL1"/>
<keyword evidence="4 9" id="KW-0808">Transferase</keyword>
<feature type="domain" description="GHMP kinase N-terminal" evidence="10">
    <location>
        <begin position="83"/>
        <end position="190"/>
    </location>
</feature>
<sequence>MIGDLTVAATAHGKINLHLGVGDVRPDGYHELTTIFQAVSLVETVTLTPVPIESGGQRPGTGGVAELIVSGHDAHLVPKDASNLAWRAVSLIRDLWLRRSGVAQTEVPLLSIHIDKGVPVAGGMAGGSADAAAALLAAVEFYFNRFPPVLPAARPHHRGTFVAPTAPDEAELRGLAVELGADVPFCLLGGTALGTGRGEELVSLMSQGPYFWAIATDKRGLSTPTVFRQLDQQRAAAASGQRPNIRAGGTDELVRALLSGDPRALAPLLANDLQAPAISLMPTLRGTLAAAREAGALAALVSGSGPTVAMLCESAAHAVDVATAVSVAGKASATTTTTSPAPGARIVRR</sequence>
<dbReference type="InterPro" id="IPR020568">
    <property type="entry name" value="Ribosomal_Su5_D2-typ_SF"/>
</dbReference>
<evidence type="ECO:0000256" key="3">
    <source>
        <dbReference type="ARBA" id="ARBA00017473"/>
    </source>
</evidence>
<evidence type="ECO:0000256" key="7">
    <source>
        <dbReference type="ARBA" id="ARBA00022840"/>
    </source>
</evidence>
<dbReference type="RefSeq" id="WP_112769823.1">
    <property type="nucleotide sequence ID" value="NZ_CP063191.1"/>
</dbReference>
<evidence type="ECO:0000256" key="1">
    <source>
        <dbReference type="ARBA" id="ARBA00009684"/>
    </source>
</evidence>
<dbReference type="NCBIfam" id="NF002870">
    <property type="entry name" value="PRK03188.1"/>
    <property type="match status" value="1"/>
</dbReference>
<comment type="function">
    <text evidence="9">Catalyzes the phosphorylation of the position 2 hydroxy group of 4-diphosphocytidyl-2C-methyl-D-erythritol.</text>
</comment>
<dbReference type="EC" id="2.7.1.148" evidence="2 9"/>
<keyword evidence="7 9" id="KW-0067">ATP-binding</keyword>
<dbReference type="SUPFAM" id="SSF54211">
    <property type="entry name" value="Ribosomal protein S5 domain 2-like"/>
    <property type="match status" value="1"/>
</dbReference>
<accession>A0A364VAL1</accession>
<dbReference type="EMBL" id="PHQP01000053">
    <property type="protein sequence ID" value="RAV33685.1"/>
    <property type="molecule type" value="Genomic_DNA"/>
</dbReference>
<dbReference type="UniPathway" id="UPA00056">
    <property type="reaction ID" value="UER00094"/>
</dbReference>
<dbReference type="GO" id="GO:0016114">
    <property type="term" value="P:terpenoid biosynthetic process"/>
    <property type="evidence" value="ECO:0007669"/>
    <property type="project" value="InterPro"/>
</dbReference>
<proteinExistence type="inferred from homology"/>
<dbReference type="GO" id="GO:0050515">
    <property type="term" value="F:4-(cytidine 5'-diphospho)-2-C-methyl-D-erythritol kinase activity"/>
    <property type="evidence" value="ECO:0007669"/>
    <property type="project" value="UniProtKB-UniRule"/>
</dbReference>
<dbReference type="InterPro" id="IPR013750">
    <property type="entry name" value="GHMP_kinase_C_dom"/>
</dbReference>
<evidence type="ECO:0000313" key="13">
    <source>
        <dbReference type="Proteomes" id="UP000251047"/>
    </source>
</evidence>
<comment type="similarity">
    <text evidence="1 9">Belongs to the GHMP kinase family. IspE subfamily.</text>
</comment>
<dbReference type="OrthoDB" id="3173073at2"/>
<evidence type="ECO:0000256" key="6">
    <source>
        <dbReference type="ARBA" id="ARBA00022777"/>
    </source>
</evidence>
<feature type="binding site" evidence="9">
    <location>
        <begin position="119"/>
        <end position="129"/>
    </location>
    <ligand>
        <name>ATP</name>
        <dbReference type="ChEBI" id="CHEBI:30616"/>
    </ligand>
</feature>
<feature type="active site" evidence="9">
    <location>
        <position position="14"/>
    </location>
</feature>
<name>A0A364VAL1_9CORY</name>
<dbReference type="PIRSF" id="PIRSF010376">
    <property type="entry name" value="IspE"/>
    <property type="match status" value="1"/>
</dbReference>
<protein>
    <recommendedName>
        <fullName evidence="3 9">4-diphosphocytidyl-2-C-methyl-D-erythritol kinase</fullName>
        <shortName evidence="9">CMK</shortName>
        <ecNumber evidence="2 9">2.7.1.148</ecNumber>
    </recommendedName>
    <alternativeName>
        <fullName evidence="8 9">4-(cytidine-5'-diphospho)-2-C-methyl-D-erythritol kinase</fullName>
    </alternativeName>
</protein>
<dbReference type="InterPro" id="IPR006204">
    <property type="entry name" value="GHMP_kinase_N_dom"/>
</dbReference>
<dbReference type="InterPro" id="IPR004424">
    <property type="entry name" value="IspE"/>
</dbReference>
<evidence type="ECO:0000313" key="12">
    <source>
        <dbReference type="EMBL" id="RAV33685.1"/>
    </source>
</evidence>
<evidence type="ECO:0000259" key="11">
    <source>
        <dbReference type="Pfam" id="PF08544"/>
    </source>
</evidence>
<organism evidence="12 13">
    <name type="scientific">Corynebacterium heidelbergense</name>
    <dbReference type="NCBI Taxonomy" id="2055947"/>
    <lineage>
        <taxon>Bacteria</taxon>
        <taxon>Bacillati</taxon>
        <taxon>Actinomycetota</taxon>
        <taxon>Actinomycetes</taxon>
        <taxon>Mycobacteriales</taxon>
        <taxon>Corynebacteriaceae</taxon>
        <taxon>Corynebacterium</taxon>
    </lineage>
</organism>
<comment type="catalytic activity">
    <reaction evidence="9">
        <text>4-CDP-2-C-methyl-D-erythritol + ATP = 4-CDP-2-C-methyl-D-erythritol 2-phosphate + ADP + H(+)</text>
        <dbReference type="Rhea" id="RHEA:18437"/>
        <dbReference type="ChEBI" id="CHEBI:15378"/>
        <dbReference type="ChEBI" id="CHEBI:30616"/>
        <dbReference type="ChEBI" id="CHEBI:57823"/>
        <dbReference type="ChEBI" id="CHEBI:57919"/>
        <dbReference type="ChEBI" id="CHEBI:456216"/>
        <dbReference type="EC" id="2.7.1.148"/>
    </reaction>
</comment>
<evidence type="ECO:0000256" key="4">
    <source>
        <dbReference type="ARBA" id="ARBA00022679"/>
    </source>
</evidence>
<evidence type="ECO:0000259" key="10">
    <source>
        <dbReference type="Pfam" id="PF00288"/>
    </source>
</evidence>
<dbReference type="PANTHER" id="PTHR43527:SF2">
    <property type="entry name" value="4-DIPHOSPHOCYTIDYL-2-C-METHYL-D-ERYTHRITOL KINASE, CHLOROPLASTIC"/>
    <property type="match status" value="1"/>
</dbReference>
<gene>
    <name evidence="9" type="primary">ispE</name>
    <name evidence="12" type="ORF">CWC39_07225</name>
</gene>
<dbReference type="SUPFAM" id="SSF55060">
    <property type="entry name" value="GHMP Kinase, C-terminal domain"/>
    <property type="match status" value="1"/>
</dbReference>
<comment type="caution">
    <text evidence="12">The sequence shown here is derived from an EMBL/GenBank/DDBJ whole genome shotgun (WGS) entry which is preliminary data.</text>
</comment>
<dbReference type="GO" id="GO:0005524">
    <property type="term" value="F:ATP binding"/>
    <property type="evidence" value="ECO:0007669"/>
    <property type="project" value="UniProtKB-UniRule"/>
</dbReference>
<dbReference type="Gene3D" id="3.30.70.890">
    <property type="entry name" value="GHMP kinase, C-terminal domain"/>
    <property type="match status" value="1"/>
</dbReference>
<comment type="pathway">
    <text evidence="9">Isoprenoid biosynthesis; isopentenyl diphosphate biosynthesis via DXP pathway; isopentenyl diphosphate from 1-deoxy-D-xylulose 5-phosphate: step 3/6.</text>
</comment>
<dbReference type="PANTHER" id="PTHR43527">
    <property type="entry name" value="4-DIPHOSPHOCYTIDYL-2-C-METHYL-D-ERYTHRITOL KINASE, CHLOROPLASTIC"/>
    <property type="match status" value="1"/>
</dbReference>
<dbReference type="Pfam" id="PF08544">
    <property type="entry name" value="GHMP_kinases_C"/>
    <property type="match status" value="1"/>
</dbReference>
<evidence type="ECO:0000256" key="9">
    <source>
        <dbReference type="HAMAP-Rule" id="MF_00061"/>
    </source>
</evidence>
<dbReference type="Proteomes" id="UP000251047">
    <property type="component" value="Unassembled WGS sequence"/>
</dbReference>
<evidence type="ECO:0000256" key="5">
    <source>
        <dbReference type="ARBA" id="ARBA00022741"/>
    </source>
</evidence>
<feature type="domain" description="GHMP kinase C-terminal" evidence="11">
    <location>
        <begin position="254"/>
        <end position="326"/>
    </location>
</feature>
<keyword evidence="9" id="KW-0414">Isoprene biosynthesis</keyword>
<dbReference type="InterPro" id="IPR014721">
    <property type="entry name" value="Ribsml_uS5_D2-typ_fold_subgr"/>
</dbReference>